<protein>
    <submittedName>
        <fullName evidence="1">Uncharacterized protein</fullName>
    </submittedName>
</protein>
<comment type="caution">
    <text evidence="1">The sequence shown here is derived from an EMBL/GenBank/DDBJ whole genome shotgun (WGS) entry which is preliminary data.</text>
</comment>
<organism evidence="1 2">
    <name type="scientific">Brachionus calyciflorus</name>
    <dbReference type="NCBI Taxonomy" id="104777"/>
    <lineage>
        <taxon>Eukaryota</taxon>
        <taxon>Metazoa</taxon>
        <taxon>Spiralia</taxon>
        <taxon>Gnathifera</taxon>
        <taxon>Rotifera</taxon>
        <taxon>Eurotatoria</taxon>
        <taxon>Monogononta</taxon>
        <taxon>Pseudotrocha</taxon>
        <taxon>Ploima</taxon>
        <taxon>Brachionidae</taxon>
        <taxon>Brachionus</taxon>
    </lineage>
</organism>
<keyword evidence="2" id="KW-1185">Reference proteome</keyword>
<dbReference type="Proteomes" id="UP000663879">
    <property type="component" value="Unassembled WGS sequence"/>
</dbReference>
<feature type="non-terminal residue" evidence="1">
    <location>
        <position position="60"/>
    </location>
</feature>
<gene>
    <name evidence="1" type="ORF">OXX778_LOCUS21784</name>
</gene>
<dbReference type="AlphaFoldDB" id="A0A814Q4W0"/>
<reference evidence="1" key="1">
    <citation type="submission" date="2021-02" db="EMBL/GenBank/DDBJ databases">
        <authorList>
            <person name="Nowell W R."/>
        </authorList>
    </citation>
    <scope>NUCLEOTIDE SEQUENCE</scope>
    <source>
        <strain evidence="1">Ploen Becks lab</strain>
    </source>
</reference>
<evidence type="ECO:0000313" key="1">
    <source>
        <dbReference type="EMBL" id="CAF1114829.1"/>
    </source>
</evidence>
<dbReference type="EMBL" id="CAJNOC010008390">
    <property type="protein sequence ID" value="CAF1114829.1"/>
    <property type="molecule type" value="Genomic_DNA"/>
</dbReference>
<evidence type="ECO:0000313" key="2">
    <source>
        <dbReference type="Proteomes" id="UP000663879"/>
    </source>
</evidence>
<proteinExistence type="predicted"/>
<accession>A0A814Q4W0</accession>
<name>A0A814Q4W0_9BILA</name>
<sequence length="60" mass="6844">MLILIEEGIKSLTNQMLMPSFGIDFGKHSNCISLENNMPMLLNFFMVPEPIKLNNIGKYL</sequence>